<keyword evidence="9" id="KW-0418">Kinase</keyword>
<comment type="caution">
    <text evidence="21">The sequence shown here is derived from an EMBL/GenBank/DDBJ whole genome shotgun (WGS) entry which is preliminary data.</text>
</comment>
<feature type="domain" description="HAMP" evidence="19">
    <location>
        <begin position="237"/>
        <end position="289"/>
    </location>
</feature>
<dbReference type="InterPro" id="IPR036890">
    <property type="entry name" value="HATPase_C_sf"/>
</dbReference>
<dbReference type="CDD" id="cd16922">
    <property type="entry name" value="HATPase_EvgS-ArcB-TorS-like"/>
    <property type="match status" value="1"/>
</dbReference>
<dbReference type="SMART" id="SM00388">
    <property type="entry name" value="HisKA"/>
    <property type="match status" value="1"/>
</dbReference>
<dbReference type="Pfam" id="PF02518">
    <property type="entry name" value="HATPase_c"/>
    <property type="match status" value="1"/>
</dbReference>
<comment type="subcellular location">
    <subcellularLocation>
        <location evidence="2">Cell membrane</location>
        <topology evidence="2">Multi-pass membrane protein</topology>
    </subcellularLocation>
</comment>
<dbReference type="Pfam" id="PF00672">
    <property type="entry name" value="HAMP"/>
    <property type="match status" value="1"/>
</dbReference>
<dbReference type="CDD" id="cd00088">
    <property type="entry name" value="HPT"/>
    <property type="match status" value="1"/>
</dbReference>
<dbReference type="SUPFAM" id="SSF47384">
    <property type="entry name" value="Homodimeric domain of signal transducing histidine kinase"/>
    <property type="match status" value="1"/>
</dbReference>
<dbReference type="InterPro" id="IPR003660">
    <property type="entry name" value="HAMP_dom"/>
</dbReference>
<evidence type="ECO:0000256" key="13">
    <source>
        <dbReference type="ARBA" id="ARBA00023136"/>
    </source>
</evidence>
<keyword evidence="7 16" id="KW-0812">Transmembrane</keyword>
<dbReference type="PANTHER" id="PTHR45339:SF1">
    <property type="entry name" value="HYBRID SIGNAL TRANSDUCTION HISTIDINE KINASE J"/>
    <property type="match status" value="1"/>
</dbReference>
<feature type="domain" description="HPt" evidence="20">
    <location>
        <begin position="862"/>
        <end position="955"/>
    </location>
</feature>
<dbReference type="Gene3D" id="1.10.287.130">
    <property type="match status" value="1"/>
</dbReference>
<keyword evidence="4" id="KW-1003">Cell membrane</keyword>
<dbReference type="InterPro" id="IPR003661">
    <property type="entry name" value="HisK_dim/P_dom"/>
</dbReference>
<gene>
    <name evidence="21" type="ORF">MXD59_12220</name>
</gene>
<evidence type="ECO:0000259" key="20">
    <source>
        <dbReference type="PROSITE" id="PS50894"/>
    </source>
</evidence>
<evidence type="ECO:0000256" key="6">
    <source>
        <dbReference type="ARBA" id="ARBA00022679"/>
    </source>
</evidence>
<evidence type="ECO:0000256" key="14">
    <source>
        <dbReference type="PROSITE-ProRule" id="PRU00110"/>
    </source>
</evidence>
<dbReference type="PROSITE" id="PS50885">
    <property type="entry name" value="HAMP"/>
    <property type="match status" value="1"/>
</dbReference>
<evidence type="ECO:0000256" key="1">
    <source>
        <dbReference type="ARBA" id="ARBA00000085"/>
    </source>
</evidence>
<dbReference type="InterPro" id="IPR004358">
    <property type="entry name" value="Sig_transdc_His_kin-like_C"/>
</dbReference>
<dbReference type="SMART" id="SM00073">
    <property type="entry name" value="HPT"/>
    <property type="match status" value="1"/>
</dbReference>
<dbReference type="SMART" id="SM00304">
    <property type="entry name" value="HAMP"/>
    <property type="match status" value="1"/>
</dbReference>
<dbReference type="PROSITE" id="PS50110">
    <property type="entry name" value="RESPONSE_REGULATORY"/>
    <property type="match status" value="1"/>
</dbReference>
<name>A0ABT0JYF9_9ACTN</name>
<proteinExistence type="predicted"/>
<evidence type="ECO:0000256" key="11">
    <source>
        <dbReference type="ARBA" id="ARBA00022989"/>
    </source>
</evidence>
<dbReference type="CDD" id="cd17546">
    <property type="entry name" value="REC_hyHK_CKI1_RcsC-like"/>
    <property type="match status" value="1"/>
</dbReference>
<keyword evidence="13 16" id="KW-0472">Membrane</keyword>
<evidence type="ECO:0000256" key="9">
    <source>
        <dbReference type="ARBA" id="ARBA00022777"/>
    </source>
</evidence>
<dbReference type="InterPro" id="IPR036097">
    <property type="entry name" value="HisK_dim/P_sf"/>
</dbReference>
<evidence type="ECO:0000256" key="10">
    <source>
        <dbReference type="ARBA" id="ARBA00022840"/>
    </source>
</evidence>
<evidence type="ECO:0000259" key="19">
    <source>
        <dbReference type="PROSITE" id="PS50885"/>
    </source>
</evidence>
<keyword evidence="10 21" id="KW-0067">ATP-binding</keyword>
<dbReference type="PANTHER" id="PTHR45339">
    <property type="entry name" value="HYBRID SIGNAL TRANSDUCTION HISTIDINE KINASE J"/>
    <property type="match status" value="1"/>
</dbReference>
<dbReference type="SUPFAM" id="SSF55781">
    <property type="entry name" value="GAF domain-like"/>
    <property type="match status" value="1"/>
</dbReference>
<organism evidence="21 22">
    <name type="scientific">Frankia umida</name>
    <dbReference type="NCBI Taxonomy" id="573489"/>
    <lineage>
        <taxon>Bacteria</taxon>
        <taxon>Bacillati</taxon>
        <taxon>Actinomycetota</taxon>
        <taxon>Actinomycetes</taxon>
        <taxon>Frankiales</taxon>
        <taxon>Frankiaceae</taxon>
        <taxon>Frankia</taxon>
    </lineage>
</organism>
<dbReference type="Gene3D" id="1.20.120.160">
    <property type="entry name" value="HPT domain"/>
    <property type="match status" value="1"/>
</dbReference>
<sequence length="956" mass="100278">MSLRGLVRGGVGLGVLVLAALLLVSLKAESSTRQTAAAEARRSQSLRLAYELRQTSDDLTRMARTYVVTGQARYRVWFQEILAIRDGTAPRPANYDNIYWDVVTDTGRRPTPSGRPVAFATLAARAGFTGQELGLLTTAKARSDALATVEQQAFARVAAGGAANRQRATTMLFDASYLRAKDEIMAPIGQVLTLVDARTARETARATQAARGWSAGAIAAALLLLGGMAVFAAVTRRAVLRPVAELDAATARIAAGHTDAPARVAGVGELRSLARRFNEMTGRVQGRTAELQLLHRVADTAHRATDLATAATDMVDLVRAHTGWPAGRAYHRDGDRLVPFVQVDGVGPLPSVTPAALAAEAAPPGQAVWLPDLPGIAIAVRAGRGAAARVVAVLEFRTTDATAPDETLLALLADVAAQLGQVADRMRSADALRGAASAAQRANAAKSDFLATISHEIRTPMNAVIGMSGLLLDSPLDTAQRHLTEIVHDSAHSLLLMINDLLDFSKIEAGQLSLERVPFEVGTCVRAAVDLVRADAATKDVTLTCTLEAGTPRAMVGDPTRIRQILLNLLSNAVKFTERGEVTITVGAVPSAVATPAGTAPGTSDGWYEWRFTVRDTGIGIPAEHLESIFESFTQVDASTSRRHGGTGLGLAICRRLTTLMDGTILVTSRPGSGTTMTVALPAAAARMPPRTARPGRSTLPVPQATALPRASTALPTAAARPAAVRRILVADDHPVNQRVVLLQLTGLGHRADLVSSGAEAVAAVRRAHYDVVLMDVQMPDVDGLAATRRIRAHFGGRGPWIIALTAGVQPGARQACLAAGMDDYLTKPLVIPDLVAALARAQPPGGDPTLDPAALNRLGELVGGDSAALSSLITDFLTDTPKLLDALTTAGSDPVAVRRAAHTLKGLGATFGATGLARLCQRIEIRPGADDELALLLPEIAAEHARVAAALRTLV</sequence>
<evidence type="ECO:0000313" key="22">
    <source>
        <dbReference type="Proteomes" id="UP001201873"/>
    </source>
</evidence>
<feature type="domain" description="Histidine kinase" evidence="17">
    <location>
        <begin position="452"/>
        <end position="685"/>
    </location>
</feature>
<dbReference type="Gene3D" id="6.10.340.10">
    <property type="match status" value="1"/>
</dbReference>
<dbReference type="PROSITE" id="PS50109">
    <property type="entry name" value="HIS_KIN"/>
    <property type="match status" value="1"/>
</dbReference>
<keyword evidence="12" id="KW-0902">Two-component regulatory system</keyword>
<evidence type="ECO:0000256" key="2">
    <source>
        <dbReference type="ARBA" id="ARBA00004651"/>
    </source>
</evidence>
<feature type="transmembrane region" description="Helical" evidence="16">
    <location>
        <begin position="213"/>
        <end position="234"/>
    </location>
</feature>
<dbReference type="InterPro" id="IPR003594">
    <property type="entry name" value="HATPase_dom"/>
</dbReference>
<evidence type="ECO:0000256" key="7">
    <source>
        <dbReference type="ARBA" id="ARBA00022692"/>
    </source>
</evidence>
<reference evidence="21 22" key="1">
    <citation type="submission" date="2022-04" db="EMBL/GenBank/DDBJ databases">
        <title>Genome diversity in the genus Frankia.</title>
        <authorList>
            <person name="Carlos-Shanley C."/>
            <person name="Hahn D."/>
        </authorList>
    </citation>
    <scope>NUCLEOTIDE SEQUENCE [LARGE SCALE GENOMIC DNA]</scope>
    <source>
        <strain evidence="21 22">Ag45/Mut15</strain>
    </source>
</reference>
<dbReference type="Gene3D" id="3.40.50.2300">
    <property type="match status" value="1"/>
</dbReference>
<dbReference type="PRINTS" id="PR00344">
    <property type="entry name" value="BCTRLSENSOR"/>
</dbReference>
<dbReference type="SMART" id="SM00448">
    <property type="entry name" value="REC"/>
    <property type="match status" value="1"/>
</dbReference>
<dbReference type="EC" id="2.7.13.3" evidence="3"/>
<keyword evidence="6" id="KW-0808">Transferase</keyword>
<dbReference type="Pfam" id="PF00512">
    <property type="entry name" value="HisKA"/>
    <property type="match status" value="1"/>
</dbReference>
<dbReference type="InterPro" id="IPR011006">
    <property type="entry name" value="CheY-like_superfamily"/>
</dbReference>
<dbReference type="InterPro" id="IPR005467">
    <property type="entry name" value="His_kinase_dom"/>
</dbReference>
<evidence type="ECO:0000256" key="8">
    <source>
        <dbReference type="ARBA" id="ARBA00022741"/>
    </source>
</evidence>
<dbReference type="Pfam" id="PF00072">
    <property type="entry name" value="Response_reg"/>
    <property type="match status" value="1"/>
</dbReference>
<dbReference type="SUPFAM" id="SSF158472">
    <property type="entry name" value="HAMP domain-like"/>
    <property type="match status" value="1"/>
</dbReference>
<dbReference type="SMART" id="SM00387">
    <property type="entry name" value="HATPase_c"/>
    <property type="match status" value="1"/>
</dbReference>
<feature type="domain" description="Response regulatory" evidence="18">
    <location>
        <begin position="727"/>
        <end position="843"/>
    </location>
</feature>
<dbReference type="InterPro" id="IPR036641">
    <property type="entry name" value="HPT_dom_sf"/>
</dbReference>
<dbReference type="EMBL" id="JALKFT010000010">
    <property type="protein sequence ID" value="MCK9876531.1"/>
    <property type="molecule type" value="Genomic_DNA"/>
</dbReference>
<keyword evidence="11 16" id="KW-1133">Transmembrane helix</keyword>
<evidence type="ECO:0000259" key="17">
    <source>
        <dbReference type="PROSITE" id="PS50109"/>
    </source>
</evidence>
<evidence type="ECO:0000256" key="12">
    <source>
        <dbReference type="ARBA" id="ARBA00023012"/>
    </source>
</evidence>
<evidence type="ECO:0000259" key="18">
    <source>
        <dbReference type="PROSITE" id="PS50110"/>
    </source>
</evidence>
<dbReference type="RefSeq" id="WP_248824777.1">
    <property type="nucleotide sequence ID" value="NZ_JALKFT010000010.1"/>
</dbReference>
<keyword evidence="22" id="KW-1185">Reference proteome</keyword>
<keyword evidence="8" id="KW-0547">Nucleotide-binding</keyword>
<evidence type="ECO:0000256" key="5">
    <source>
        <dbReference type="ARBA" id="ARBA00022553"/>
    </source>
</evidence>
<dbReference type="PROSITE" id="PS50894">
    <property type="entry name" value="HPT"/>
    <property type="match status" value="1"/>
</dbReference>
<dbReference type="SUPFAM" id="SSF47226">
    <property type="entry name" value="Histidine-containing phosphotransfer domain, HPT domain"/>
    <property type="match status" value="1"/>
</dbReference>
<evidence type="ECO:0000256" key="3">
    <source>
        <dbReference type="ARBA" id="ARBA00012438"/>
    </source>
</evidence>
<evidence type="ECO:0000256" key="16">
    <source>
        <dbReference type="SAM" id="Phobius"/>
    </source>
</evidence>
<evidence type="ECO:0000256" key="15">
    <source>
        <dbReference type="PROSITE-ProRule" id="PRU00169"/>
    </source>
</evidence>
<comment type="catalytic activity">
    <reaction evidence="1">
        <text>ATP + protein L-histidine = ADP + protein N-phospho-L-histidine.</text>
        <dbReference type="EC" id="2.7.13.3"/>
    </reaction>
</comment>
<dbReference type="InterPro" id="IPR001789">
    <property type="entry name" value="Sig_transdc_resp-reg_receiver"/>
</dbReference>
<feature type="modified residue" description="Phosphohistidine" evidence="14">
    <location>
        <position position="903"/>
    </location>
</feature>
<evidence type="ECO:0000256" key="4">
    <source>
        <dbReference type="ARBA" id="ARBA00022475"/>
    </source>
</evidence>
<dbReference type="CDD" id="cd06225">
    <property type="entry name" value="HAMP"/>
    <property type="match status" value="1"/>
</dbReference>
<dbReference type="Proteomes" id="UP001201873">
    <property type="component" value="Unassembled WGS sequence"/>
</dbReference>
<accession>A0ABT0JYF9</accession>
<dbReference type="Gene3D" id="3.30.565.10">
    <property type="entry name" value="Histidine kinase-like ATPase, C-terminal domain"/>
    <property type="match status" value="1"/>
</dbReference>
<dbReference type="SUPFAM" id="SSF52172">
    <property type="entry name" value="CheY-like"/>
    <property type="match status" value="1"/>
</dbReference>
<dbReference type="InterPro" id="IPR008207">
    <property type="entry name" value="Sig_transdc_His_kin_Hpt_dom"/>
</dbReference>
<feature type="modified residue" description="4-aspartylphosphate" evidence="15">
    <location>
        <position position="776"/>
    </location>
</feature>
<dbReference type="SUPFAM" id="SSF55874">
    <property type="entry name" value="ATPase domain of HSP90 chaperone/DNA topoisomerase II/histidine kinase"/>
    <property type="match status" value="1"/>
</dbReference>
<protein>
    <recommendedName>
        <fullName evidence="3">histidine kinase</fullName>
        <ecNumber evidence="3">2.7.13.3</ecNumber>
    </recommendedName>
</protein>
<evidence type="ECO:0000313" key="21">
    <source>
        <dbReference type="EMBL" id="MCK9876531.1"/>
    </source>
</evidence>
<dbReference type="GO" id="GO:0005524">
    <property type="term" value="F:ATP binding"/>
    <property type="evidence" value="ECO:0007669"/>
    <property type="project" value="UniProtKB-KW"/>
</dbReference>
<dbReference type="Pfam" id="PF01627">
    <property type="entry name" value="Hpt"/>
    <property type="match status" value="1"/>
</dbReference>
<keyword evidence="5 15" id="KW-0597">Phosphoprotein</keyword>
<dbReference type="CDD" id="cd00082">
    <property type="entry name" value="HisKA"/>
    <property type="match status" value="1"/>
</dbReference>